<keyword evidence="2" id="KW-1133">Transmembrane helix</keyword>
<feature type="compositionally biased region" description="Basic residues" evidence="1">
    <location>
        <begin position="18"/>
        <end position="28"/>
    </location>
</feature>
<accession>A0A1X4GA50</accession>
<feature type="transmembrane region" description="Helical" evidence="2">
    <location>
        <begin position="136"/>
        <end position="161"/>
    </location>
</feature>
<evidence type="ECO:0000259" key="3">
    <source>
        <dbReference type="Pfam" id="PF13354"/>
    </source>
</evidence>
<feature type="domain" description="Beta-lactamase class A catalytic" evidence="3">
    <location>
        <begin position="217"/>
        <end position="427"/>
    </location>
</feature>
<keyword evidence="2" id="KW-0812">Transmembrane</keyword>
<feature type="compositionally biased region" description="Low complexity" evidence="1">
    <location>
        <begin position="461"/>
        <end position="493"/>
    </location>
</feature>
<dbReference type="GO" id="GO:0008800">
    <property type="term" value="F:beta-lactamase activity"/>
    <property type="evidence" value="ECO:0007669"/>
    <property type="project" value="InterPro"/>
</dbReference>
<name>A0A1X4GA50_9CYAN</name>
<dbReference type="SUPFAM" id="SSF56601">
    <property type="entry name" value="beta-lactamase/transpeptidase-like"/>
    <property type="match status" value="1"/>
</dbReference>
<feature type="compositionally biased region" description="Low complexity" evidence="1">
    <location>
        <begin position="34"/>
        <end position="44"/>
    </location>
</feature>
<dbReference type="Gene3D" id="3.40.710.10">
    <property type="entry name" value="DD-peptidase/beta-lactamase superfamily"/>
    <property type="match status" value="1"/>
</dbReference>
<dbReference type="Pfam" id="PF13354">
    <property type="entry name" value="Beta-lactamase2"/>
    <property type="match status" value="1"/>
</dbReference>
<sequence>MSKPSDKIITGSGDQSPKIRRRHHKHRSQDHTQKTTAKTAQRTQSKPAKMQSTGLNYQQHVNVLPTGASNKHERNETDKVRKSQRLVVSGNVKPTPKRSGKMTGSNPKVKTLRVPAHPKKYAHPSRKARLKPAANIILYALRLLIVGVGLGAIVGTLLSVLDPANRITTNSINPPVTPSSSPQSPINSSGLVISREITPLKTTIENLSAANPNLIPGVFIVDIDSGAYVDVSGNKNFPAASTIKIPVLVAFLEDVDRGKIRLDEILTMEQEMVAGGSGNLRTMPVGTKLKSIEVATKMMTISDNTATNILISKLGGKELLNARFRSWGLVNTAIQSPLPDLEGTNTTSPKELASLIAKVNQGELISMRSRDLMLDIMRRTQRDDLLPAGLGEGATAYHKTGDIGTMLADAGLIDVPTGKRYIASIMVKRPHNEPAAAKLINSISQATYSYLSQSNFPPDGSTNNQPSSNQQLNNSSTPVPQLQPFTQPFLQPQGGNSNIRNATINNAPLGNYQSPLNNPPYYPPQSHPN</sequence>
<feature type="region of interest" description="Disordered" evidence="1">
    <location>
        <begin position="65"/>
        <end position="84"/>
    </location>
</feature>
<proteinExistence type="predicted"/>
<dbReference type="GO" id="GO:0030655">
    <property type="term" value="P:beta-lactam antibiotic catabolic process"/>
    <property type="evidence" value="ECO:0007669"/>
    <property type="project" value="InterPro"/>
</dbReference>
<dbReference type="AlphaFoldDB" id="A0A1X4GA50"/>
<dbReference type="Proteomes" id="UP000192997">
    <property type="component" value="Unassembled WGS sequence"/>
</dbReference>
<keyword evidence="4" id="KW-0378">Hydrolase</keyword>
<reference evidence="5" key="1">
    <citation type="submission" date="2017-04" db="EMBL/GenBank/DDBJ databases">
        <authorList>
            <person name="Abreu V.A."/>
            <person name="Popin R.V."/>
            <person name="Rigonato J."/>
            <person name="Andreote A.P."/>
            <person name="Schaker P.C."/>
            <person name="Hoff-Risseti C."/>
            <person name="Alvarenga D.O."/>
            <person name="Varani A.M."/>
            <person name="Fiore M.F."/>
        </authorList>
    </citation>
    <scope>NUCLEOTIDE SEQUENCE [LARGE SCALE GENOMIC DNA]</scope>
    <source>
        <strain evidence="5">CENA303</strain>
    </source>
</reference>
<evidence type="ECO:0000256" key="1">
    <source>
        <dbReference type="SAM" id="MobiDB-lite"/>
    </source>
</evidence>
<dbReference type="EMBL" id="NBYN01000015">
    <property type="protein sequence ID" value="OSO94075.1"/>
    <property type="molecule type" value="Genomic_DNA"/>
</dbReference>
<feature type="region of interest" description="Disordered" evidence="1">
    <location>
        <begin position="1"/>
        <end position="57"/>
    </location>
</feature>
<evidence type="ECO:0000313" key="4">
    <source>
        <dbReference type="EMBL" id="OSO94075.1"/>
    </source>
</evidence>
<gene>
    <name evidence="4" type="ORF">B7O87_04465</name>
</gene>
<protein>
    <submittedName>
        <fullName evidence="4">Serine hydrolase</fullName>
    </submittedName>
</protein>
<keyword evidence="2" id="KW-0472">Membrane</keyword>
<dbReference type="InterPro" id="IPR012338">
    <property type="entry name" value="Beta-lactam/transpept-like"/>
</dbReference>
<feature type="compositionally biased region" description="Pro residues" evidence="1">
    <location>
        <begin position="517"/>
        <end position="529"/>
    </location>
</feature>
<dbReference type="InterPro" id="IPR000871">
    <property type="entry name" value="Beta-lactam_class-A"/>
</dbReference>
<dbReference type="RefSeq" id="WP_085727369.1">
    <property type="nucleotide sequence ID" value="NZ_NBYN01000015.1"/>
</dbReference>
<dbReference type="PANTHER" id="PTHR35333">
    <property type="entry name" value="BETA-LACTAMASE"/>
    <property type="match status" value="1"/>
</dbReference>
<dbReference type="InterPro" id="IPR045155">
    <property type="entry name" value="Beta-lactam_cat"/>
</dbReference>
<feature type="region of interest" description="Disordered" evidence="1">
    <location>
        <begin position="451"/>
        <end position="529"/>
    </location>
</feature>
<evidence type="ECO:0000313" key="5">
    <source>
        <dbReference type="Proteomes" id="UP000192997"/>
    </source>
</evidence>
<feature type="compositionally biased region" description="Polar residues" evidence="1">
    <location>
        <begin position="494"/>
        <end position="516"/>
    </location>
</feature>
<comment type="caution">
    <text evidence="4">The sequence shown here is derived from an EMBL/GenBank/DDBJ whole genome shotgun (WGS) entry which is preliminary data.</text>
</comment>
<feature type="compositionally biased region" description="Basic and acidic residues" evidence="1">
    <location>
        <begin position="70"/>
        <end position="81"/>
    </location>
</feature>
<dbReference type="GO" id="GO:0046677">
    <property type="term" value="P:response to antibiotic"/>
    <property type="evidence" value="ECO:0007669"/>
    <property type="project" value="InterPro"/>
</dbReference>
<dbReference type="PANTHER" id="PTHR35333:SF4">
    <property type="entry name" value="SLR0121 PROTEIN"/>
    <property type="match status" value="1"/>
</dbReference>
<organism evidence="4 5">
    <name type="scientific">Cylindrospermopsis raciborskii CENA303</name>
    <dbReference type="NCBI Taxonomy" id="1170769"/>
    <lineage>
        <taxon>Bacteria</taxon>
        <taxon>Bacillati</taxon>
        <taxon>Cyanobacteriota</taxon>
        <taxon>Cyanophyceae</taxon>
        <taxon>Nostocales</taxon>
        <taxon>Aphanizomenonaceae</taxon>
        <taxon>Cylindrospermopsis</taxon>
    </lineage>
</organism>
<evidence type="ECO:0000256" key="2">
    <source>
        <dbReference type="SAM" id="Phobius"/>
    </source>
</evidence>
<feature type="region of interest" description="Disordered" evidence="1">
    <location>
        <begin position="91"/>
        <end position="110"/>
    </location>
</feature>